<protein>
    <submittedName>
        <fullName evidence="2">BZ3500_MvSof-1268-A1-R1_Chr1-3g01977 protein</fullName>
    </submittedName>
</protein>
<evidence type="ECO:0000313" key="2">
    <source>
        <dbReference type="EMBL" id="SCZ90418.1"/>
    </source>
</evidence>
<dbReference type="InterPro" id="IPR033449">
    <property type="entry name" value="Rit1_N"/>
</dbReference>
<dbReference type="EMBL" id="FMWP01000014">
    <property type="protein sequence ID" value="SCZ90418.1"/>
    <property type="molecule type" value="Genomic_DNA"/>
</dbReference>
<dbReference type="AlphaFoldDB" id="A0A2X0MSU4"/>
<sequence>MEFGNPAASGSRLIFPSESGDAFQAHRKTIRSELRDTYNRLHSISEDAAFVSEQVKAAFPDFPIVPNQRAGAWYVKPVPGEVRPHAYFKSTDGHAGQHDFNLRSDFTNQFL</sequence>
<proteinExistence type="predicted"/>
<dbReference type="GO" id="GO:0019988">
    <property type="term" value="P:charged-tRNA amino acid modification"/>
    <property type="evidence" value="ECO:0007669"/>
    <property type="project" value="InterPro"/>
</dbReference>
<gene>
    <name evidence="2" type="ORF">BZ3500_MVSOF-1268-A1-R1_CHR1-3G01977</name>
</gene>
<dbReference type="GO" id="GO:0005737">
    <property type="term" value="C:cytoplasm"/>
    <property type="evidence" value="ECO:0007669"/>
    <property type="project" value="TreeGrafter"/>
</dbReference>
<dbReference type="InterPro" id="IPR007306">
    <property type="entry name" value="Rit1"/>
</dbReference>
<dbReference type="OrthoDB" id="45256at2759"/>
<organism evidence="2 3">
    <name type="scientific">Microbotryum saponariae</name>
    <dbReference type="NCBI Taxonomy" id="289078"/>
    <lineage>
        <taxon>Eukaryota</taxon>
        <taxon>Fungi</taxon>
        <taxon>Dikarya</taxon>
        <taxon>Basidiomycota</taxon>
        <taxon>Pucciniomycotina</taxon>
        <taxon>Microbotryomycetes</taxon>
        <taxon>Microbotryales</taxon>
        <taxon>Microbotryaceae</taxon>
        <taxon>Microbotryum</taxon>
    </lineage>
</organism>
<accession>A0A2X0MSU4</accession>
<evidence type="ECO:0000259" key="1">
    <source>
        <dbReference type="Pfam" id="PF17184"/>
    </source>
</evidence>
<keyword evidence="3" id="KW-1185">Reference proteome</keyword>
<dbReference type="GO" id="GO:0043399">
    <property type="term" value="F:tRNA adenosine(64)-2'-O-ribosylphosphate transferase activity"/>
    <property type="evidence" value="ECO:0007669"/>
    <property type="project" value="InterPro"/>
</dbReference>
<reference evidence="3" key="1">
    <citation type="submission" date="2016-10" db="EMBL/GenBank/DDBJ databases">
        <authorList>
            <person name="Jeantristanb JTB J.-T."/>
            <person name="Ricardo R."/>
        </authorList>
    </citation>
    <scope>NUCLEOTIDE SEQUENCE [LARGE SCALE GENOMIC DNA]</scope>
</reference>
<name>A0A2X0MSU4_9BASI</name>
<dbReference type="PANTHER" id="PTHR31811">
    <property type="entry name" value="TRNA A64-2'-O-RIBOSYLPHOSPHATE TRANSFERASE"/>
    <property type="match status" value="1"/>
</dbReference>
<feature type="domain" description="Rit1 N-terminal" evidence="1">
    <location>
        <begin position="30"/>
        <end position="103"/>
    </location>
</feature>
<dbReference type="Pfam" id="PF17184">
    <property type="entry name" value="Rit1_C"/>
    <property type="match status" value="1"/>
</dbReference>
<dbReference type="Proteomes" id="UP000249723">
    <property type="component" value="Unassembled WGS sequence"/>
</dbReference>
<evidence type="ECO:0000313" key="3">
    <source>
        <dbReference type="Proteomes" id="UP000249723"/>
    </source>
</evidence>
<dbReference type="PANTHER" id="PTHR31811:SF0">
    <property type="entry name" value="TRNA A64-2'-O-RIBOSYLPHOSPHATE TRANSFERASE"/>
    <property type="match status" value="1"/>
</dbReference>
<dbReference type="STRING" id="289078.A0A2X0MSU4"/>